<protein>
    <submittedName>
        <fullName evidence="1">Uncharacterized protein</fullName>
    </submittedName>
</protein>
<sequence>MLDLGNFHISDRIKKSTIFFISKSNIFKVKIRLIILYELKGWLAIEKIIRHSKRACGDGLLGSKN</sequence>
<evidence type="ECO:0000313" key="2">
    <source>
        <dbReference type="Proteomes" id="UP000276133"/>
    </source>
</evidence>
<dbReference type="Proteomes" id="UP000276133">
    <property type="component" value="Unassembled WGS sequence"/>
</dbReference>
<proteinExistence type="predicted"/>
<comment type="caution">
    <text evidence="1">The sequence shown here is derived from an EMBL/GenBank/DDBJ whole genome shotgun (WGS) entry which is preliminary data.</text>
</comment>
<dbReference type="EMBL" id="REGN01006975">
    <property type="protein sequence ID" value="RNA07643.1"/>
    <property type="molecule type" value="Genomic_DNA"/>
</dbReference>
<accession>A0A3M7Q8G6</accession>
<evidence type="ECO:0000313" key="1">
    <source>
        <dbReference type="EMBL" id="RNA07643.1"/>
    </source>
</evidence>
<name>A0A3M7Q8G6_BRAPC</name>
<keyword evidence="2" id="KW-1185">Reference proteome</keyword>
<dbReference type="AlphaFoldDB" id="A0A3M7Q8G6"/>
<gene>
    <name evidence="1" type="ORF">BpHYR1_013136</name>
</gene>
<reference evidence="1 2" key="1">
    <citation type="journal article" date="2018" name="Sci. Rep.">
        <title>Genomic signatures of local adaptation to the degree of environmental predictability in rotifers.</title>
        <authorList>
            <person name="Franch-Gras L."/>
            <person name="Hahn C."/>
            <person name="Garcia-Roger E.M."/>
            <person name="Carmona M.J."/>
            <person name="Serra M."/>
            <person name="Gomez A."/>
        </authorList>
    </citation>
    <scope>NUCLEOTIDE SEQUENCE [LARGE SCALE GENOMIC DNA]</scope>
    <source>
        <strain evidence="1">HYR1</strain>
    </source>
</reference>
<organism evidence="1 2">
    <name type="scientific">Brachionus plicatilis</name>
    <name type="common">Marine rotifer</name>
    <name type="synonym">Brachionus muelleri</name>
    <dbReference type="NCBI Taxonomy" id="10195"/>
    <lineage>
        <taxon>Eukaryota</taxon>
        <taxon>Metazoa</taxon>
        <taxon>Spiralia</taxon>
        <taxon>Gnathifera</taxon>
        <taxon>Rotifera</taxon>
        <taxon>Eurotatoria</taxon>
        <taxon>Monogononta</taxon>
        <taxon>Pseudotrocha</taxon>
        <taxon>Ploima</taxon>
        <taxon>Brachionidae</taxon>
        <taxon>Brachionus</taxon>
    </lineage>
</organism>